<dbReference type="EMBL" id="JACCCO010000004">
    <property type="protein sequence ID" value="NYF44630.1"/>
    <property type="molecule type" value="Genomic_DNA"/>
</dbReference>
<accession>A0A852V957</accession>
<name>A0A852V957_9ACTN</name>
<gene>
    <name evidence="2" type="ORF">HDA43_006872</name>
</gene>
<reference evidence="2 3" key="1">
    <citation type="submission" date="2020-07" db="EMBL/GenBank/DDBJ databases">
        <title>Sequencing the genomes of 1000 actinobacteria strains.</title>
        <authorList>
            <person name="Klenk H.-P."/>
        </authorList>
    </citation>
    <scope>NUCLEOTIDE SEQUENCE [LARGE SCALE GENOMIC DNA]</scope>
    <source>
        <strain evidence="2 3">DSM 45763</strain>
    </source>
</reference>
<keyword evidence="3" id="KW-1185">Reference proteome</keyword>
<keyword evidence="1" id="KW-1133">Transmembrane helix</keyword>
<dbReference type="RefSeq" id="WP_179829104.1">
    <property type="nucleotide sequence ID" value="NZ_JACCCO010000004.1"/>
</dbReference>
<dbReference type="Proteomes" id="UP000576393">
    <property type="component" value="Unassembled WGS sequence"/>
</dbReference>
<feature type="transmembrane region" description="Helical" evidence="1">
    <location>
        <begin position="27"/>
        <end position="49"/>
    </location>
</feature>
<organism evidence="2 3">
    <name type="scientific">Streptosporangium sandarakinum</name>
    <dbReference type="NCBI Taxonomy" id="1260955"/>
    <lineage>
        <taxon>Bacteria</taxon>
        <taxon>Bacillati</taxon>
        <taxon>Actinomycetota</taxon>
        <taxon>Actinomycetes</taxon>
        <taxon>Streptosporangiales</taxon>
        <taxon>Streptosporangiaceae</taxon>
        <taxon>Streptosporangium</taxon>
    </lineage>
</organism>
<dbReference type="AlphaFoldDB" id="A0A852V957"/>
<evidence type="ECO:0000313" key="2">
    <source>
        <dbReference type="EMBL" id="NYF44630.1"/>
    </source>
</evidence>
<proteinExistence type="predicted"/>
<keyword evidence="1" id="KW-0812">Transmembrane</keyword>
<comment type="caution">
    <text evidence="2">The sequence shown here is derived from an EMBL/GenBank/DDBJ whole genome shotgun (WGS) entry which is preliminary data.</text>
</comment>
<sequence length="52" mass="5848">MDSPNCFTWKRTTEIRVPESWGRHLRVIIITIVIVLGAACGVDLGVLPFPRL</sequence>
<keyword evidence="1" id="KW-0472">Membrane</keyword>
<evidence type="ECO:0000256" key="1">
    <source>
        <dbReference type="SAM" id="Phobius"/>
    </source>
</evidence>
<protein>
    <submittedName>
        <fullName evidence="2">Uncharacterized protein</fullName>
    </submittedName>
</protein>
<evidence type="ECO:0000313" key="3">
    <source>
        <dbReference type="Proteomes" id="UP000576393"/>
    </source>
</evidence>